<dbReference type="Proteomes" id="UP000600449">
    <property type="component" value="Unassembled WGS sequence"/>
</dbReference>
<evidence type="ECO:0000256" key="17">
    <source>
        <dbReference type="SAM" id="MobiDB-lite"/>
    </source>
</evidence>
<evidence type="ECO:0000313" key="20">
    <source>
        <dbReference type="Proteomes" id="UP000600449"/>
    </source>
</evidence>
<evidence type="ECO:0000256" key="15">
    <source>
        <dbReference type="PIRSR" id="PIRSR000167-1"/>
    </source>
</evidence>
<feature type="binding site" evidence="15">
    <location>
        <position position="270"/>
    </location>
    <ligand>
        <name>S-adenosyl-L-methionine</name>
        <dbReference type="ChEBI" id="CHEBI:59789"/>
        <label>2</label>
    </ligand>
</feature>
<dbReference type="GO" id="GO:0051989">
    <property type="term" value="F:coproporphyrinogen dehydrogenase activity"/>
    <property type="evidence" value="ECO:0007669"/>
    <property type="project" value="UniProtKB-EC"/>
</dbReference>
<keyword evidence="11 14" id="KW-0411">Iron-sulfur</keyword>
<evidence type="ECO:0000256" key="13">
    <source>
        <dbReference type="ARBA" id="ARBA00048321"/>
    </source>
</evidence>
<evidence type="ECO:0000256" key="12">
    <source>
        <dbReference type="ARBA" id="ARBA00023244"/>
    </source>
</evidence>
<dbReference type="AlphaFoldDB" id="A0A917V8A7"/>
<evidence type="ECO:0000256" key="14">
    <source>
        <dbReference type="PIRNR" id="PIRNR000167"/>
    </source>
</evidence>
<feature type="binding site" evidence="15">
    <location>
        <position position="211"/>
    </location>
    <ligand>
        <name>S-adenosyl-L-methionine</name>
        <dbReference type="ChEBI" id="CHEBI:59789"/>
        <label>2</label>
    </ligand>
</feature>
<keyword evidence="12 14" id="KW-0627">Porphyrin biosynthesis</keyword>
<feature type="binding site" evidence="15">
    <location>
        <position position="139"/>
    </location>
    <ligand>
        <name>S-adenosyl-L-methionine</name>
        <dbReference type="ChEBI" id="CHEBI:59789"/>
        <label>1</label>
    </ligand>
</feature>
<keyword evidence="20" id="KW-1185">Reference proteome</keyword>
<organism evidence="19 20">
    <name type="scientific">Salinarimonas ramus</name>
    <dbReference type="NCBI Taxonomy" id="690164"/>
    <lineage>
        <taxon>Bacteria</taxon>
        <taxon>Pseudomonadati</taxon>
        <taxon>Pseudomonadota</taxon>
        <taxon>Alphaproteobacteria</taxon>
        <taxon>Hyphomicrobiales</taxon>
        <taxon>Salinarimonadaceae</taxon>
        <taxon>Salinarimonas</taxon>
    </lineage>
</organism>
<evidence type="ECO:0000256" key="5">
    <source>
        <dbReference type="ARBA" id="ARBA00022485"/>
    </source>
</evidence>
<feature type="binding site" evidence="15">
    <location>
        <position position="82"/>
    </location>
    <ligand>
        <name>S-adenosyl-L-methionine</name>
        <dbReference type="ChEBI" id="CHEBI:59789"/>
        <label>1</label>
    </ligand>
</feature>
<dbReference type="CDD" id="cd01335">
    <property type="entry name" value="Radical_SAM"/>
    <property type="match status" value="1"/>
</dbReference>
<feature type="binding site" evidence="15">
    <location>
        <position position="199"/>
    </location>
    <ligand>
        <name>S-adenosyl-L-methionine</name>
        <dbReference type="ChEBI" id="CHEBI:59789"/>
        <label>2</label>
    </ligand>
</feature>
<accession>A0A917V8A7</accession>
<dbReference type="PIRSF" id="PIRSF000167">
    <property type="entry name" value="HemN"/>
    <property type="match status" value="1"/>
</dbReference>
<protein>
    <recommendedName>
        <fullName evidence="14">Coproporphyrinogen-III oxidase</fullName>
        <ecNumber evidence="14">1.3.98.3</ecNumber>
    </recommendedName>
</protein>
<keyword evidence="5 14" id="KW-0004">4Fe-4S</keyword>
<dbReference type="SUPFAM" id="SSF102114">
    <property type="entry name" value="Radical SAM enzymes"/>
    <property type="match status" value="1"/>
</dbReference>
<evidence type="ECO:0000256" key="4">
    <source>
        <dbReference type="ARBA" id="ARBA00011245"/>
    </source>
</evidence>
<dbReference type="GO" id="GO:0006782">
    <property type="term" value="P:protoporphyrinogen IX biosynthetic process"/>
    <property type="evidence" value="ECO:0007669"/>
    <property type="project" value="TreeGrafter"/>
</dbReference>
<evidence type="ECO:0000256" key="8">
    <source>
        <dbReference type="ARBA" id="ARBA00022723"/>
    </source>
</evidence>
<evidence type="ECO:0000256" key="1">
    <source>
        <dbReference type="ARBA" id="ARBA00004496"/>
    </source>
</evidence>
<sequence>MRWINDARRPPRFTPGMRTISPSPRPSLSPSTLAAIPAAYALETVPRYTSYPTAAQFGPGIDEALYRHWLAELDGTTPLSLYVHVPYCRVLCWYCGCHTSVLNDDARIARYASRLEEEAARVAAAMPRKGPVAHLHFGGGTPTILAPADFARVIARLKAEFPFAPDAEIAVEIDPRTLTQEMTAALAGAGVNRVSLGVQDVDPEIQRLVHRVQPTEQVAAAVAMLRAHGIDRINVDLMYGLPTQTVAHVRATVAAMLAMNPDRAAVFGYAHVPWFAKHQAAIDAALLPGAAERLAQAQAAADAFAEAGWVEVGFDHYARPEDPLAIAVREGTLKRNFQGYTTDRAETLIGLGASSIGALPQGYAQNEPHLGKWAQAVDEGRIPVVRGVPVTAEDALRRAAIYALMSAFDVDLGALAAERGFASDHLDADLARLAPLAADGLCTIEGRRVRVPPHARFHVRNVAARLDGYWAPQATRHSRAV</sequence>
<feature type="binding site" evidence="15">
    <location>
        <begin position="94"/>
        <end position="96"/>
    </location>
    <ligand>
        <name>S-adenosyl-L-methionine</name>
        <dbReference type="ChEBI" id="CHEBI:59789"/>
        <label>2</label>
    </ligand>
</feature>
<comment type="cofactor">
    <cofactor evidence="14 16">
        <name>[4Fe-4S] cluster</name>
        <dbReference type="ChEBI" id="CHEBI:49883"/>
    </cofactor>
    <text evidence="14 16">Binds 1 [4Fe-4S] cluster. The cluster is coordinated with 3 cysteines and an exchangeable S-adenosyl-L-methionine.</text>
</comment>
<feature type="binding site" evidence="16">
    <location>
        <position position="92"/>
    </location>
    <ligand>
        <name>[4Fe-4S] cluster</name>
        <dbReference type="ChEBI" id="CHEBI:49883"/>
        <note>4Fe-4S-S-AdoMet</note>
    </ligand>
</feature>
<evidence type="ECO:0000256" key="2">
    <source>
        <dbReference type="ARBA" id="ARBA00004785"/>
    </source>
</evidence>
<comment type="catalytic activity">
    <reaction evidence="13 14">
        <text>coproporphyrinogen III + 2 S-adenosyl-L-methionine = protoporphyrinogen IX + 2 5'-deoxyadenosine + 2 L-methionine + 2 CO2</text>
        <dbReference type="Rhea" id="RHEA:15425"/>
        <dbReference type="ChEBI" id="CHEBI:16526"/>
        <dbReference type="ChEBI" id="CHEBI:17319"/>
        <dbReference type="ChEBI" id="CHEBI:57307"/>
        <dbReference type="ChEBI" id="CHEBI:57309"/>
        <dbReference type="ChEBI" id="CHEBI:57844"/>
        <dbReference type="ChEBI" id="CHEBI:59789"/>
        <dbReference type="EC" id="1.3.98.3"/>
    </reaction>
</comment>
<dbReference type="Pfam" id="PF06969">
    <property type="entry name" value="HemN_C"/>
    <property type="match status" value="1"/>
</dbReference>
<evidence type="ECO:0000256" key="9">
    <source>
        <dbReference type="ARBA" id="ARBA00023002"/>
    </source>
</evidence>
<dbReference type="InterPro" id="IPR007197">
    <property type="entry name" value="rSAM"/>
</dbReference>
<dbReference type="SMART" id="SM00729">
    <property type="entry name" value="Elp3"/>
    <property type="match status" value="1"/>
</dbReference>
<feature type="binding site" evidence="16">
    <location>
        <position position="95"/>
    </location>
    <ligand>
        <name>[4Fe-4S] cluster</name>
        <dbReference type="ChEBI" id="CHEBI:49883"/>
        <note>4Fe-4S-S-AdoMet</note>
    </ligand>
</feature>
<proteinExistence type="inferred from homology"/>
<feature type="binding site" evidence="15">
    <location>
        <position position="356"/>
    </location>
    <ligand>
        <name>S-adenosyl-L-methionine</name>
        <dbReference type="ChEBI" id="CHEBI:59789"/>
        <label>1</label>
    </ligand>
</feature>
<evidence type="ECO:0000256" key="16">
    <source>
        <dbReference type="PIRSR" id="PIRSR000167-2"/>
    </source>
</evidence>
<dbReference type="InterPro" id="IPR058240">
    <property type="entry name" value="rSAM_sf"/>
</dbReference>
<dbReference type="Pfam" id="PF04055">
    <property type="entry name" value="Radical_SAM"/>
    <property type="match status" value="1"/>
</dbReference>
<dbReference type="InterPro" id="IPR006638">
    <property type="entry name" value="Elp3/MiaA/NifB-like_rSAM"/>
</dbReference>
<keyword evidence="6 14" id="KW-0963">Cytoplasm</keyword>
<name>A0A917V8A7_9HYPH</name>
<evidence type="ECO:0000256" key="3">
    <source>
        <dbReference type="ARBA" id="ARBA00005493"/>
    </source>
</evidence>
<feature type="domain" description="Radical SAM core" evidence="18">
    <location>
        <begin position="73"/>
        <end position="305"/>
    </location>
</feature>
<dbReference type="NCBIfam" id="TIGR00538">
    <property type="entry name" value="hemN"/>
    <property type="match status" value="1"/>
</dbReference>
<keyword evidence="9 14" id="KW-0560">Oxidoreductase</keyword>
<comment type="subunit">
    <text evidence="4">Monomer.</text>
</comment>
<dbReference type="InterPro" id="IPR010723">
    <property type="entry name" value="HemN_C"/>
</dbReference>
<dbReference type="GO" id="GO:0051539">
    <property type="term" value="F:4 iron, 4 sulfur cluster binding"/>
    <property type="evidence" value="ECO:0007669"/>
    <property type="project" value="UniProtKB-KW"/>
</dbReference>
<dbReference type="EMBL" id="BMMF01000014">
    <property type="protein sequence ID" value="GGK49720.1"/>
    <property type="molecule type" value="Genomic_DNA"/>
</dbReference>
<keyword evidence="7 14" id="KW-0949">S-adenosyl-L-methionine</keyword>
<evidence type="ECO:0000256" key="7">
    <source>
        <dbReference type="ARBA" id="ARBA00022691"/>
    </source>
</evidence>
<dbReference type="GO" id="GO:0005737">
    <property type="term" value="C:cytoplasm"/>
    <property type="evidence" value="ECO:0007669"/>
    <property type="project" value="UniProtKB-SubCell"/>
</dbReference>
<comment type="pathway">
    <text evidence="2 14">Porphyrin-containing compound metabolism; protoporphyrin-IX biosynthesis; protoporphyrinogen-IX from coproporphyrinogen-III (AdoMet route): step 1/1.</text>
</comment>
<feature type="binding site" evidence="15">
    <location>
        <position position="172"/>
    </location>
    <ligand>
        <name>S-adenosyl-L-methionine</name>
        <dbReference type="ChEBI" id="CHEBI:59789"/>
        <label>2</label>
    </ligand>
</feature>
<dbReference type="PANTHER" id="PTHR13932:SF6">
    <property type="entry name" value="OXYGEN-INDEPENDENT COPROPORPHYRINOGEN III OXIDASE"/>
    <property type="match status" value="1"/>
</dbReference>
<dbReference type="EC" id="1.3.98.3" evidence="14"/>
<evidence type="ECO:0000256" key="11">
    <source>
        <dbReference type="ARBA" id="ARBA00023014"/>
    </source>
</evidence>
<dbReference type="SFLD" id="SFLDS00029">
    <property type="entry name" value="Radical_SAM"/>
    <property type="match status" value="1"/>
</dbReference>
<evidence type="ECO:0000313" key="19">
    <source>
        <dbReference type="EMBL" id="GGK49720.1"/>
    </source>
</evidence>
<dbReference type="PANTHER" id="PTHR13932">
    <property type="entry name" value="COPROPORPHYRINIGEN III OXIDASE"/>
    <property type="match status" value="1"/>
</dbReference>
<feature type="region of interest" description="Disordered" evidence="17">
    <location>
        <begin position="1"/>
        <end position="29"/>
    </location>
</feature>
<dbReference type="RefSeq" id="WP_244645608.1">
    <property type="nucleotide sequence ID" value="NZ_BMMF01000014.1"/>
</dbReference>
<comment type="subcellular location">
    <subcellularLocation>
        <location evidence="1 14">Cytoplasm</location>
    </subcellularLocation>
</comment>
<dbReference type="GO" id="GO:0004109">
    <property type="term" value="F:coproporphyrinogen oxidase activity"/>
    <property type="evidence" value="ECO:0007669"/>
    <property type="project" value="InterPro"/>
</dbReference>
<dbReference type="InterPro" id="IPR004558">
    <property type="entry name" value="Coprogen_oxidase_HemN"/>
</dbReference>
<dbReference type="InterPro" id="IPR013785">
    <property type="entry name" value="Aldolase_TIM"/>
</dbReference>
<dbReference type="SFLD" id="SFLDG01065">
    <property type="entry name" value="anaerobic_coproporphyrinogen-I"/>
    <property type="match status" value="1"/>
</dbReference>
<dbReference type="PROSITE" id="PS51918">
    <property type="entry name" value="RADICAL_SAM"/>
    <property type="match status" value="1"/>
</dbReference>
<dbReference type="Gene3D" id="1.10.10.920">
    <property type="match status" value="1"/>
</dbReference>
<evidence type="ECO:0000256" key="6">
    <source>
        <dbReference type="ARBA" id="ARBA00022490"/>
    </source>
</evidence>
<feature type="binding site" evidence="16">
    <location>
        <position position="88"/>
    </location>
    <ligand>
        <name>[4Fe-4S] cluster</name>
        <dbReference type="ChEBI" id="CHEBI:49883"/>
        <note>4Fe-4S-S-AdoMet</note>
    </ligand>
</feature>
<comment type="similarity">
    <text evidence="3 14">Belongs to the anaerobic coproporphyrinogen-III oxidase family.</text>
</comment>
<feature type="binding site" evidence="15">
    <location>
        <position position="236"/>
    </location>
    <ligand>
        <name>S-adenosyl-L-methionine</name>
        <dbReference type="ChEBI" id="CHEBI:59789"/>
        <label>2</label>
    </ligand>
</feature>
<feature type="binding site" evidence="15">
    <location>
        <begin position="140"/>
        <end position="141"/>
    </location>
    <ligand>
        <name>S-adenosyl-L-methionine</name>
        <dbReference type="ChEBI" id="CHEBI:59789"/>
        <label>2</label>
    </ligand>
</feature>
<dbReference type="Gene3D" id="3.20.20.70">
    <property type="entry name" value="Aldolase class I"/>
    <property type="match status" value="1"/>
</dbReference>
<evidence type="ECO:0000259" key="18">
    <source>
        <dbReference type="PROSITE" id="PS51918"/>
    </source>
</evidence>
<keyword evidence="10 14" id="KW-0408">Iron</keyword>
<comment type="caution">
    <text evidence="19">The sequence shown here is derived from an EMBL/GenBank/DDBJ whole genome shotgun (WGS) entry which is preliminary data.</text>
</comment>
<reference evidence="19 20" key="1">
    <citation type="journal article" date="2014" name="Int. J. Syst. Evol. Microbiol.">
        <title>Complete genome sequence of Corynebacterium casei LMG S-19264T (=DSM 44701T), isolated from a smear-ripened cheese.</title>
        <authorList>
            <consortium name="US DOE Joint Genome Institute (JGI-PGF)"/>
            <person name="Walter F."/>
            <person name="Albersmeier A."/>
            <person name="Kalinowski J."/>
            <person name="Ruckert C."/>
        </authorList>
    </citation>
    <scope>NUCLEOTIDE SEQUENCE [LARGE SCALE GENOMIC DNA]</scope>
    <source>
        <strain evidence="19 20">CGMCC 1.9161</strain>
    </source>
</reference>
<keyword evidence="8 14" id="KW-0479">Metal-binding</keyword>
<evidence type="ECO:0000256" key="10">
    <source>
        <dbReference type="ARBA" id="ARBA00023004"/>
    </source>
</evidence>
<gene>
    <name evidence="19" type="primary">hemN</name>
    <name evidence="19" type="ORF">GCM10011322_40910</name>
</gene>
<dbReference type="GO" id="GO:0046872">
    <property type="term" value="F:metal ion binding"/>
    <property type="evidence" value="ECO:0007669"/>
    <property type="project" value="UniProtKB-KW"/>
</dbReference>
<dbReference type="InterPro" id="IPR034505">
    <property type="entry name" value="Coproporphyrinogen-III_oxidase"/>
</dbReference>